<proteinExistence type="inferred from homology"/>
<dbReference type="PANTHER" id="PTHR47837">
    <property type="entry name" value="GTP PYROPHOSPHOKINASE YJBM"/>
    <property type="match status" value="1"/>
</dbReference>
<dbReference type="Pfam" id="PF04607">
    <property type="entry name" value="RelA_SpoT"/>
    <property type="match status" value="1"/>
</dbReference>
<evidence type="ECO:0000256" key="1">
    <source>
        <dbReference type="ARBA" id="ARBA00004976"/>
    </source>
</evidence>
<keyword evidence="7" id="KW-0067">ATP-binding</keyword>
<comment type="subunit">
    <text evidence="3">Homotetramer.</text>
</comment>
<dbReference type="EMBL" id="SMAL01000001">
    <property type="protein sequence ID" value="TCT17006.1"/>
    <property type="molecule type" value="Genomic_DNA"/>
</dbReference>
<keyword evidence="6 9" id="KW-0418">Kinase</keyword>
<gene>
    <name evidence="9" type="ORF">EDC18_101302</name>
</gene>
<dbReference type="SMART" id="SM00954">
    <property type="entry name" value="RelA_SpoT"/>
    <property type="match status" value="1"/>
</dbReference>
<dbReference type="InterPro" id="IPR052366">
    <property type="entry name" value="GTP_Pyrophosphokinase"/>
</dbReference>
<dbReference type="SUPFAM" id="SSF81301">
    <property type="entry name" value="Nucleotidyltransferase"/>
    <property type="match status" value="1"/>
</dbReference>
<keyword evidence="10" id="KW-1185">Reference proteome</keyword>
<protein>
    <submittedName>
        <fullName evidence="9">Putative GTP pyrophosphokinase</fullName>
    </submittedName>
</protein>
<keyword evidence="4" id="KW-0808">Transferase</keyword>
<evidence type="ECO:0000256" key="6">
    <source>
        <dbReference type="ARBA" id="ARBA00022777"/>
    </source>
</evidence>
<accession>A0A4R3MUN1</accession>
<dbReference type="FunFam" id="3.30.460.10:FF:000012">
    <property type="entry name" value="GTP pyrophosphokinase YjbM"/>
    <property type="match status" value="1"/>
</dbReference>
<dbReference type="Gene3D" id="3.30.460.10">
    <property type="entry name" value="Beta Polymerase, domain 2"/>
    <property type="match status" value="1"/>
</dbReference>
<evidence type="ECO:0000313" key="10">
    <source>
        <dbReference type="Proteomes" id="UP000294902"/>
    </source>
</evidence>
<comment type="similarity">
    <text evidence="2">Belongs to the RelA/SpoT family.</text>
</comment>
<reference evidence="9 10" key="1">
    <citation type="submission" date="2019-03" db="EMBL/GenBank/DDBJ databases">
        <title>Genomic Encyclopedia of Type Strains, Phase IV (KMG-IV): sequencing the most valuable type-strain genomes for metagenomic binning, comparative biology and taxonomic classification.</title>
        <authorList>
            <person name="Goeker M."/>
        </authorList>
    </citation>
    <scope>NUCLEOTIDE SEQUENCE [LARGE SCALE GENOMIC DNA]</scope>
    <source>
        <strain evidence="9 10">DSM 24629</strain>
    </source>
</reference>
<dbReference type="GO" id="GO:0015970">
    <property type="term" value="P:guanosine tetraphosphate biosynthetic process"/>
    <property type="evidence" value="ECO:0007669"/>
    <property type="project" value="UniProtKB-UniPathway"/>
</dbReference>
<evidence type="ECO:0000256" key="2">
    <source>
        <dbReference type="ARBA" id="ARBA00007476"/>
    </source>
</evidence>
<evidence type="ECO:0000256" key="5">
    <source>
        <dbReference type="ARBA" id="ARBA00022741"/>
    </source>
</evidence>
<organism evidence="9 10">
    <name type="scientific">Natranaerovirga pectinivora</name>
    <dbReference type="NCBI Taxonomy" id="682400"/>
    <lineage>
        <taxon>Bacteria</taxon>
        <taxon>Bacillati</taxon>
        <taxon>Bacillota</taxon>
        <taxon>Clostridia</taxon>
        <taxon>Lachnospirales</taxon>
        <taxon>Natranaerovirgaceae</taxon>
        <taxon>Natranaerovirga</taxon>
    </lineage>
</organism>
<dbReference type="Gene3D" id="1.10.287.860">
    <property type="entry name" value="Nucleotidyltransferase"/>
    <property type="match status" value="1"/>
</dbReference>
<dbReference type="CDD" id="cd05399">
    <property type="entry name" value="NT_Rel-Spo_like"/>
    <property type="match status" value="1"/>
</dbReference>
<dbReference type="GO" id="GO:0005524">
    <property type="term" value="F:ATP binding"/>
    <property type="evidence" value="ECO:0007669"/>
    <property type="project" value="UniProtKB-KW"/>
</dbReference>
<sequence length="289" mass="34386">MNSYVIIYVEKIINRLFWSEIVMEIQLWREILLPYEQAVQELKIKFESIINEHRMLGNYSPIEFVDCRVKKISSILEKAQKKNIAINKIEEEIEDIAGIRIICQFVEDIDRVVEIIKSRKDMEVKYEKDYIANTKESGYRSYHIIIYYHVYTAQGDKRIQAEIQIRTLAMNFWATIEHSLQYKYERNMPKEIQERLLSAADAVLHLDKEMSVIRNEIITAQDKFNFKSNIIADILNNIQNLYKVANKKEVEKIQEQFYSIFKEENIDKLVEFNKHLDIIAEGYRAQSLS</sequence>
<dbReference type="Proteomes" id="UP000294902">
    <property type="component" value="Unassembled WGS sequence"/>
</dbReference>
<feature type="domain" description="RelA/SpoT" evidence="8">
    <location>
        <begin position="67"/>
        <end position="188"/>
    </location>
</feature>
<name>A0A4R3MUN1_9FIRM</name>
<evidence type="ECO:0000256" key="4">
    <source>
        <dbReference type="ARBA" id="ARBA00022679"/>
    </source>
</evidence>
<dbReference type="InterPro" id="IPR007685">
    <property type="entry name" value="RelA_SpoT"/>
</dbReference>
<evidence type="ECO:0000256" key="3">
    <source>
        <dbReference type="ARBA" id="ARBA00011881"/>
    </source>
</evidence>
<dbReference type="InterPro" id="IPR043519">
    <property type="entry name" value="NT_sf"/>
</dbReference>
<evidence type="ECO:0000256" key="7">
    <source>
        <dbReference type="ARBA" id="ARBA00022840"/>
    </source>
</evidence>
<keyword evidence="5" id="KW-0547">Nucleotide-binding</keyword>
<comment type="caution">
    <text evidence="9">The sequence shown here is derived from an EMBL/GenBank/DDBJ whole genome shotgun (WGS) entry which is preliminary data.</text>
</comment>
<dbReference type="UniPathway" id="UPA00908">
    <property type="reaction ID" value="UER00884"/>
</dbReference>
<dbReference type="GO" id="GO:0016301">
    <property type="term" value="F:kinase activity"/>
    <property type="evidence" value="ECO:0007669"/>
    <property type="project" value="UniProtKB-KW"/>
</dbReference>
<evidence type="ECO:0000313" key="9">
    <source>
        <dbReference type="EMBL" id="TCT17006.1"/>
    </source>
</evidence>
<dbReference type="AlphaFoldDB" id="A0A4R3MUN1"/>
<dbReference type="PANTHER" id="PTHR47837:SF2">
    <property type="entry name" value="GTP PYROPHOSPHOKINASE YWAC"/>
    <property type="match status" value="1"/>
</dbReference>
<evidence type="ECO:0000259" key="8">
    <source>
        <dbReference type="SMART" id="SM00954"/>
    </source>
</evidence>
<comment type="pathway">
    <text evidence="1">Purine metabolism; ppGpp biosynthesis; ppGpp from GTP: step 1/2.</text>
</comment>